<protein>
    <submittedName>
        <fullName evidence="1">Uncharacterized protein</fullName>
    </submittedName>
</protein>
<proteinExistence type="predicted"/>
<organism evidence="1 2">
    <name type="scientific">Opisthorchis viverrini</name>
    <name type="common">Southeast Asian liver fluke</name>
    <dbReference type="NCBI Taxonomy" id="6198"/>
    <lineage>
        <taxon>Eukaryota</taxon>
        <taxon>Metazoa</taxon>
        <taxon>Spiralia</taxon>
        <taxon>Lophotrochozoa</taxon>
        <taxon>Platyhelminthes</taxon>
        <taxon>Trematoda</taxon>
        <taxon>Digenea</taxon>
        <taxon>Opisthorchiida</taxon>
        <taxon>Opisthorchiata</taxon>
        <taxon>Opisthorchiidae</taxon>
        <taxon>Opisthorchis</taxon>
    </lineage>
</organism>
<reference evidence="1 2" key="1">
    <citation type="submission" date="2013-11" db="EMBL/GenBank/DDBJ databases">
        <title>Opisthorchis viverrini - life in the bile duct.</title>
        <authorList>
            <person name="Young N.D."/>
            <person name="Nagarajan N."/>
            <person name="Lin S.J."/>
            <person name="Korhonen P.K."/>
            <person name="Jex A.R."/>
            <person name="Hall R.S."/>
            <person name="Safavi-Hemami H."/>
            <person name="Kaewkong W."/>
            <person name="Bertrand D."/>
            <person name="Gao S."/>
            <person name="Seet Q."/>
            <person name="Wongkham S."/>
            <person name="Teh B.T."/>
            <person name="Wongkham C."/>
            <person name="Intapan P.M."/>
            <person name="Maleewong W."/>
            <person name="Yang X."/>
            <person name="Hu M."/>
            <person name="Wang Z."/>
            <person name="Hofmann A."/>
            <person name="Sternberg P.W."/>
            <person name="Tan P."/>
            <person name="Wang J."/>
            <person name="Gasser R.B."/>
        </authorList>
    </citation>
    <scope>NUCLEOTIDE SEQUENCE [LARGE SCALE GENOMIC DNA]</scope>
</reference>
<dbReference type="AlphaFoldDB" id="A0A075A6F9"/>
<dbReference type="RefSeq" id="XP_009165049.1">
    <property type="nucleotide sequence ID" value="XM_009166785.1"/>
</dbReference>
<dbReference type="Proteomes" id="UP000054324">
    <property type="component" value="Unassembled WGS sequence"/>
</dbReference>
<name>A0A075A6F9_OPIVI</name>
<evidence type="ECO:0000313" key="2">
    <source>
        <dbReference type="Proteomes" id="UP000054324"/>
    </source>
</evidence>
<dbReference type="CTD" id="20316710"/>
<dbReference type="GeneID" id="20316710"/>
<dbReference type="KEGG" id="ovi:T265_02522"/>
<keyword evidence="2" id="KW-1185">Reference proteome</keyword>
<dbReference type="EMBL" id="KL596649">
    <property type="protein sequence ID" value="KER31200.1"/>
    <property type="molecule type" value="Genomic_DNA"/>
</dbReference>
<sequence length="110" mass="12732">MIVITAIDWRDNRFLPIREEIAFVKRLTKRTCIILDTSDDVMKETRNIIFGFMNKYKLSFRPILTDQTSAPFRHLGGTEVKYTDLTLSTNTGILYLSFETSGMVVCDEEN</sequence>
<accession>A0A075A6F9</accession>
<evidence type="ECO:0000313" key="1">
    <source>
        <dbReference type="EMBL" id="KER31200.1"/>
    </source>
</evidence>
<gene>
    <name evidence="1" type="ORF">T265_02522</name>
</gene>